<dbReference type="InterPro" id="IPR036291">
    <property type="entry name" value="NAD(P)-bd_dom_sf"/>
</dbReference>
<protein>
    <submittedName>
        <fullName evidence="28">Bifunctional aspartate kinase/homoserine dehydrogenase I</fullName>
        <ecNumber evidence="28">1.1.1.3</ecNumber>
        <ecNumber evidence="28">2.7.2.4</ecNumber>
    </submittedName>
</protein>
<dbReference type="CDD" id="cd04243">
    <property type="entry name" value="AAK_AK-HSDH-like"/>
    <property type="match status" value="1"/>
</dbReference>
<dbReference type="EMBL" id="JAULBC010000001">
    <property type="protein sequence ID" value="MEX6686757.1"/>
    <property type="molecule type" value="Genomic_DNA"/>
</dbReference>
<evidence type="ECO:0000256" key="20">
    <source>
        <dbReference type="ARBA" id="ARBA00023053"/>
    </source>
</evidence>
<dbReference type="InterPro" id="IPR001342">
    <property type="entry name" value="HDH_cat"/>
</dbReference>
<evidence type="ECO:0000256" key="14">
    <source>
        <dbReference type="ARBA" id="ARBA00022741"/>
    </source>
</evidence>
<dbReference type="Gene3D" id="3.30.2130.10">
    <property type="entry name" value="VC0802-like"/>
    <property type="match status" value="1"/>
</dbReference>
<comment type="pathway">
    <text evidence="5">Amino-acid biosynthesis; L-methionine biosynthesis via de novo pathway; L-homoserine from L-aspartate: step 3/3.</text>
</comment>
<evidence type="ECO:0000256" key="6">
    <source>
        <dbReference type="ARBA" id="ARBA00005139"/>
    </source>
</evidence>
<dbReference type="InterPro" id="IPR019811">
    <property type="entry name" value="HDH_CS"/>
</dbReference>
<dbReference type="Pfam" id="PF22468">
    <property type="entry name" value="ACT_9"/>
    <property type="match status" value="2"/>
</dbReference>
<evidence type="ECO:0000256" key="26">
    <source>
        <dbReference type="ARBA" id="ARBA00048841"/>
    </source>
</evidence>
<evidence type="ECO:0000256" key="8">
    <source>
        <dbReference type="ARBA" id="ARBA00010046"/>
    </source>
</evidence>
<dbReference type="SUPFAM" id="SSF53633">
    <property type="entry name" value="Carbamate kinase-like"/>
    <property type="match status" value="1"/>
</dbReference>
<evidence type="ECO:0000256" key="11">
    <source>
        <dbReference type="ARBA" id="ARBA00022679"/>
    </source>
</evidence>
<evidence type="ECO:0000256" key="16">
    <source>
        <dbReference type="ARBA" id="ARBA00022840"/>
    </source>
</evidence>
<dbReference type="InterPro" id="IPR011147">
    <property type="entry name" value="Bifunc_Aspkin/hSer_DH"/>
</dbReference>
<proteinExistence type="inferred from homology"/>
<evidence type="ECO:0000256" key="7">
    <source>
        <dbReference type="ARBA" id="ARBA00007952"/>
    </source>
</evidence>
<evidence type="ECO:0000313" key="28">
    <source>
        <dbReference type="EMBL" id="MEX6686757.1"/>
    </source>
</evidence>
<keyword evidence="19" id="KW-0520">NAD</keyword>
<dbReference type="RefSeq" id="WP_369328153.1">
    <property type="nucleotide sequence ID" value="NZ_JAULBC010000001.1"/>
</dbReference>
<accession>A0ABV3ZA62</accession>
<evidence type="ECO:0000256" key="24">
    <source>
        <dbReference type="ARBA" id="ARBA00044938"/>
    </source>
</evidence>
<dbReference type="NCBIfam" id="TIGR00657">
    <property type="entry name" value="asp_kinases"/>
    <property type="match status" value="1"/>
</dbReference>
<dbReference type="InterPro" id="IPR001048">
    <property type="entry name" value="Asp/Glu/Uridylate_kinase"/>
</dbReference>
<dbReference type="InterPro" id="IPR002912">
    <property type="entry name" value="ACT_dom"/>
</dbReference>
<evidence type="ECO:0000256" key="2">
    <source>
        <dbReference type="ARBA" id="ARBA00004766"/>
    </source>
</evidence>
<keyword evidence="18 28" id="KW-0560">Oxidoreductase</keyword>
<dbReference type="InterPro" id="IPR001341">
    <property type="entry name" value="Asp_kinase"/>
</dbReference>
<keyword evidence="29" id="KW-1185">Reference proteome</keyword>
<keyword evidence="13" id="KW-0479">Metal-binding</keyword>
<feature type="domain" description="ACT" evidence="27">
    <location>
        <begin position="399"/>
        <end position="477"/>
    </location>
</feature>
<evidence type="ECO:0000256" key="12">
    <source>
        <dbReference type="ARBA" id="ARBA00022697"/>
    </source>
</evidence>
<evidence type="ECO:0000256" key="15">
    <source>
        <dbReference type="ARBA" id="ARBA00022777"/>
    </source>
</evidence>
<dbReference type="InterPro" id="IPR045865">
    <property type="entry name" value="ACT-like_dom_sf"/>
</dbReference>
<dbReference type="SUPFAM" id="SSF55347">
    <property type="entry name" value="Glyceraldehyde-3-phosphate dehydrogenase-like, C-terminal domain"/>
    <property type="match status" value="1"/>
</dbReference>
<evidence type="ECO:0000256" key="9">
    <source>
        <dbReference type="ARBA" id="ARBA00011881"/>
    </source>
</evidence>
<comment type="subunit">
    <text evidence="9">Homotetramer.</text>
</comment>
<comment type="cofactor">
    <cofactor evidence="1">
        <name>a metal cation</name>
        <dbReference type="ChEBI" id="CHEBI:25213"/>
    </cofactor>
</comment>
<comment type="function">
    <text evidence="24">Bifunctional aspartate kinase and homoserine dehydrogenase that catalyzes the first and the third steps toward the synthesis of lysine, methionine and threonine from aspartate.</text>
</comment>
<evidence type="ECO:0000256" key="22">
    <source>
        <dbReference type="ARBA" id="ARBA00023167"/>
    </source>
</evidence>
<gene>
    <name evidence="28" type="primary">thrA</name>
    <name evidence="28" type="ORF">QTN47_04585</name>
</gene>
<dbReference type="SUPFAM" id="SSF51735">
    <property type="entry name" value="NAD(P)-binding Rossmann-fold domains"/>
    <property type="match status" value="1"/>
</dbReference>
<dbReference type="InterPro" id="IPR018042">
    <property type="entry name" value="Aspartate_kinase_CS"/>
</dbReference>
<evidence type="ECO:0000256" key="17">
    <source>
        <dbReference type="ARBA" id="ARBA00022857"/>
    </source>
</evidence>
<evidence type="ECO:0000256" key="13">
    <source>
        <dbReference type="ARBA" id="ARBA00022723"/>
    </source>
</evidence>
<keyword evidence="14" id="KW-0547">Nucleotide-binding</keyword>
<dbReference type="InterPro" id="IPR054352">
    <property type="entry name" value="ACT_Aspartokinase"/>
</dbReference>
<comment type="catalytic activity">
    <reaction evidence="26">
        <text>L-homoserine + NADP(+) = L-aspartate 4-semialdehyde + NADPH + H(+)</text>
        <dbReference type="Rhea" id="RHEA:15761"/>
        <dbReference type="ChEBI" id="CHEBI:15378"/>
        <dbReference type="ChEBI" id="CHEBI:57476"/>
        <dbReference type="ChEBI" id="CHEBI:57783"/>
        <dbReference type="ChEBI" id="CHEBI:58349"/>
        <dbReference type="ChEBI" id="CHEBI:537519"/>
        <dbReference type="EC" id="1.1.1.3"/>
    </reaction>
    <physiologicalReaction direction="right-to-left" evidence="26">
        <dbReference type="Rhea" id="RHEA:15763"/>
    </physiologicalReaction>
</comment>
<keyword evidence="17" id="KW-0521">NADP</keyword>
<evidence type="ECO:0000256" key="25">
    <source>
        <dbReference type="ARBA" id="ARBA00048561"/>
    </source>
</evidence>
<keyword evidence="10" id="KW-0028">Amino-acid biosynthesis</keyword>
<dbReference type="Pfam" id="PF03447">
    <property type="entry name" value="NAD_binding_3"/>
    <property type="match status" value="1"/>
</dbReference>
<keyword evidence="15 28" id="KW-0418">Kinase</keyword>
<comment type="similarity">
    <text evidence="8">In the N-terminal section; belongs to the aspartokinase family.</text>
</comment>
<dbReference type="Gene3D" id="3.40.1160.10">
    <property type="entry name" value="Acetylglutamate kinase-like"/>
    <property type="match status" value="1"/>
</dbReference>
<dbReference type="PROSITE" id="PS01042">
    <property type="entry name" value="HOMOSER_DHGENASE"/>
    <property type="match status" value="1"/>
</dbReference>
<organism evidence="28 29">
    <name type="scientific">Danxiaibacter flavus</name>
    <dbReference type="NCBI Taxonomy" id="3049108"/>
    <lineage>
        <taxon>Bacteria</taxon>
        <taxon>Pseudomonadati</taxon>
        <taxon>Bacteroidota</taxon>
        <taxon>Chitinophagia</taxon>
        <taxon>Chitinophagales</taxon>
        <taxon>Chitinophagaceae</taxon>
        <taxon>Danxiaibacter</taxon>
    </lineage>
</organism>
<dbReference type="CDD" id="cd04921">
    <property type="entry name" value="ACT_AKi-HSDH-ThrA-like_1"/>
    <property type="match status" value="1"/>
</dbReference>
<reference evidence="28 29" key="1">
    <citation type="submission" date="2023-07" db="EMBL/GenBank/DDBJ databases">
        <authorList>
            <person name="Lian W.-H."/>
        </authorList>
    </citation>
    <scope>NUCLEOTIDE SEQUENCE [LARGE SCALE GENOMIC DNA]</scope>
    <source>
        <strain evidence="28 29">SYSU DXS3180</strain>
    </source>
</reference>
<dbReference type="NCBIfam" id="NF006959">
    <property type="entry name" value="PRK09436.1"/>
    <property type="match status" value="1"/>
</dbReference>
<evidence type="ECO:0000256" key="4">
    <source>
        <dbReference type="ARBA" id="ARBA00005056"/>
    </source>
</evidence>
<dbReference type="PROSITE" id="PS00324">
    <property type="entry name" value="ASPARTOKINASE"/>
    <property type="match status" value="1"/>
</dbReference>
<name>A0ABV3ZA62_9BACT</name>
<dbReference type="PROSITE" id="PS51671">
    <property type="entry name" value="ACT"/>
    <property type="match status" value="1"/>
</dbReference>
<dbReference type="Proteomes" id="UP001560573">
    <property type="component" value="Unassembled WGS sequence"/>
</dbReference>
<dbReference type="Gene3D" id="3.30.360.10">
    <property type="entry name" value="Dihydrodipicolinate Reductase, domain 2"/>
    <property type="match status" value="1"/>
</dbReference>
<keyword evidence="23" id="KW-0511">Multifunctional enzyme</keyword>
<comment type="catalytic activity">
    <reaction evidence="25">
        <text>L-aspartate + ATP = 4-phospho-L-aspartate + ADP</text>
        <dbReference type="Rhea" id="RHEA:23776"/>
        <dbReference type="ChEBI" id="CHEBI:29991"/>
        <dbReference type="ChEBI" id="CHEBI:30616"/>
        <dbReference type="ChEBI" id="CHEBI:57535"/>
        <dbReference type="ChEBI" id="CHEBI:456216"/>
        <dbReference type="EC" id="2.7.2.4"/>
    </reaction>
    <physiologicalReaction direction="left-to-right" evidence="25">
        <dbReference type="Rhea" id="RHEA:23777"/>
    </physiologicalReaction>
</comment>
<evidence type="ECO:0000256" key="18">
    <source>
        <dbReference type="ARBA" id="ARBA00023002"/>
    </source>
</evidence>
<evidence type="ECO:0000259" key="27">
    <source>
        <dbReference type="PROSITE" id="PS51671"/>
    </source>
</evidence>
<evidence type="ECO:0000256" key="10">
    <source>
        <dbReference type="ARBA" id="ARBA00022605"/>
    </source>
</evidence>
<evidence type="ECO:0000256" key="1">
    <source>
        <dbReference type="ARBA" id="ARBA00001920"/>
    </source>
</evidence>
<dbReference type="PANTHER" id="PTHR43070:SF3">
    <property type="entry name" value="HOMOSERINE DEHYDROGENASE"/>
    <property type="match status" value="1"/>
</dbReference>
<dbReference type="InterPro" id="IPR005106">
    <property type="entry name" value="Asp/hSer_DH_NAD-bd"/>
</dbReference>
<dbReference type="GO" id="GO:0004412">
    <property type="term" value="F:homoserine dehydrogenase activity"/>
    <property type="evidence" value="ECO:0007669"/>
    <property type="project" value="UniProtKB-EC"/>
</dbReference>
<keyword evidence="16" id="KW-0067">ATP-binding</keyword>
<evidence type="ECO:0000256" key="5">
    <source>
        <dbReference type="ARBA" id="ARBA00005062"/>
    </source>
</evidence>
<comment type="pathway">
    <text evidence="4">Amino-acid biosynthesis; L-threonine biosynthesis; L-threonine from L-aspartate: step 3/5.</text>
</comment>
<keyword evidence="20" id="KW-0915">Sodium</keyword>
<dbReference type="InterPro" id="IPR049638">
    <property type="entry name" value="AK-HD"/>
</dbReference>
<dbReference type="Pfam" id="PF00696">
    <property type="entry name" value="AA_kinase"/>
    <property type="match status" value="1"/>
</dbReference>
<dbReference type="PIRSF" id="PIRSF000727">
    <property type="entry name" value="ThrA"/>
    <property type="match status" value="1"/>
</dbReference>
<evidence type="ECO:0000256" key="19">
    <source>
        <dbReference type="ARBA" id="ARBA00023027"/>
    </source>
</evidence>
<dbReference type="CDD" id="cd04922">
    <property type="entry name" value="ACT_AKi-HSDH-ThrA_2"/>
    <property type="match status" value="1"/>
</dbReference>
<comment type="pathway">
    <text evidence="2">Amino-acid biosynthesis; L-lysine biosynthesis via DAP pathway; (S)-tetrahydrodipicolinate from L-aspartate: step 1/4.</text>
</comment>
<keyword evidence="11 28" id="KW-0808">Transferase</keyword>
<comment type="pathway">
    <text evidence="6">Amino-acid biosynthesis; L-threonine biosynthesis; L-threonine from L-aspartate: step 1/5.</text>
</comment>
<dbReference type="GO" id="GO:0004072">
    <property type="term" value="F:aspartate kinase activity"/>
    <property type="evidence" value="ECO:0007669"/>
    <property type="project" value="UniProtKB-EC"/>
</dbReference>
<sequence>MKVLKFGGSSVANAENIQKVVQIVKNEQQPKVVVVSALGGVTDQLINAGTLAEKGDESYKEVLQALETKHLDTARALLPVTHQSSCLSMVKQHFNELDEICNSVFYIRELSLRTKDRIISFGELLSSKIISAFMSSANIQHEWLDSRKLIKTNNNFGFAAVNFKDTNEIISSTVAASGKQAFLAPGFIASDANSNTTTLGRGGSDYTAAIFAAALDASALEIWTDVTGMMTADPRWVANAKTINRTSYQEAMELSHFGAKVIYPPTIQPVMQKNIPTWVKNTFAPNEAGTVIESAGEHDGSEIITGISSINSVTLLSLEGSGMVGIPGFSKRLFEALANEKINVILITQSSSEHSICVAINAADAAKAKNVVDAAFETELNQKKVDPLKVEEGHAIIALVGDKMKSHPGIAGKMFGALGRNGINIRAIAQGSSERNISAVISVADVKKGVNVLHEAFFESVHKQLNVFIVGVGNVGGKLMEQLNQQKQFLLEHLNLQVRVTGIANSKQMLFVDNGNEIDLRSWKEALKNAQPMELERFVDTVIDKNLRNSVFVDVTANADVAAVYNRLLEKSISIVACNKIAASSPYSNYSQLKSTAREFNAEYRFETNVGAGLPVIGTLNDLRRSGDQVNKIQAVLSGTLNFVFNNYDGSRPFAEVVKQAQDEGYTEPDPRLDLGGTDVMRKIMILAREAGEQIEMDDITNNYFLPASCFDGSVDDFYKEMANQEAHFKALYEEAAAKNCKLKFVASFENGKANVGLQHIPSHSDFYHLYGKDNIVLFYTQRYTDQPLVVKGAGAGADVTASGVFADILRIAAP</sequence>
<dbReference type="InterPro" id="IPR036393">
    <property type="entry name" value="AceGlu_kinase-like_sf"/>
</dbReference>
<keyword evidence="12" id="KW-0791">Threonine biosynthesis</keyword>
<keyword evidence="21" id="KW-0457">Lysine biosynthesis</keyword>
<evidence type="ECO:0000313" key="29">
    <source>
        <dbReference type="Proteomes" id="UP001560573"/>
    </source>
</evidence>
<dbReference type="SUPFAM" id="SSF55021">
    <property type="entry name" value="ACT-like"/>
    <property type="match status" value="2"/>
</dbReference>
<dbReference type="InterPro" id="IPR042199">
    <property type="entry name" value="AsparK_Bifunc_asparK/hSer_DH"/>
</dbReference>
<dbReference type="Pfam" id="PF00742">
    <property type="entry name" value="Homoserine_dh"/>
    <property type="match status" value="1"/>
</dbReference>
<keyword evidence="22" id="KW-0486">Methionine biosynthesis</keyword>
<dbReference type="EC" id="1.1.1.3" evidence="28"/>
<comment type="pathway">
    <text evidence="3">Amino-acid biosynthesis; L-methionine biosynthesis via de novo pathway; L-homoserine from L-aspartate: step 1/3.</text>
</comment>
<evidence type="ECO:0000256" key="23">
    <source>
        <dbReference type="ARBA" id="ARBA00023268"/>
    </source>
</evidence>
<dbReference type="Gene3D" id="1.20.120.1320">
    <property type="entry name" value="Aspartokinase, catalytic domain"/>
    <property type="match status" value="1"/>
</dbReference>
<dbReference type="Gene3D" id="3.40.50.720">
    <property type="entry name" value="NAD(P)-binding Rossmann-like Domain"/>
    <property type="match status" value="1"/>
</dbReference>
<evidence type="ECO:0000256" key="3">
    <source>
        <dbReference type="ARBA" id="ARBA00004986"/>
    </source>
</evidence>
<dbReference type="PANTHER" id="PTHR43070">
    <property type="match status" value="1"/>
</dbReference>
<comment type="similarity">
    <text evidence="7">In the C-terminal section; belongs to the homoserine dehydrogenase family.</text>
</comment>
<comment type="caution">
    <text evidence="28">The sequence shown here is derived from an EMBL/GenBank/DDBJ whole genome shotgun (WGS) entry which is preliminary data.</text>
</comment>
<evidence type="ECO:0000256" key="21">
    <source>
        <dbReference type="ARBA" id="ARBA00023154"/>
    </source>
</evidence>
<dbReference type="EC" id="2.7.2.4" evidence="28"/>